<sequence length="111" mass="12716">MSLSAFVAGVALGGLRYGAVKFQLMERESVVLYSASQVKESFHGDHVCPASIVCANSEYLLAISLQLKTRHEERYEPLPSREHEYYTYVREGWNSKVLAFRNKTYEFFQAN</sequence>
<accession>A0A0W8DW22</accession>
<organism evidence="1 2">
    <name type="scientific">Phytophthora nicotianae</name>
    <name type="common">Potato buckeye rot agent</name>
    <name type="synonym">Phytophthora parasitica</name>
    <dbReference type="NCBI Taxonomy" id="4792"/>
    <lineage>
        <taxon>Eukaryota</taxon>
        <taxon>Sar</taxon>
        <taxon>Stramenopiles</taxon>
        <taxon>Oomycota</taxon>
        <taxon>Peronosporomycetes</taxon>
        <taxon>Peronosporales</taxon>
        <taxon>Peronosporaceae</taxon>
        <taxon>Phytophthora</taxon>
    </lineage>
</organism>
<evidence type="ECO:0000313" key="2">
    <source>
        <dbReference type="Proteomes" id="UP000052943"/>
    </source>
</evidence>
<evidence type="ECO:0000313" key="1">
    <source>
        <dbReference type="EMBL" id="KUG00542.1"/>
    </source>
</evidence>
<dbReference type="OrthoDB" id="71317at2759"/>
<name>A0A0W8DW22_PHYNI</name>
<protein>
    <submittedName>
        <fullName evidence="1">Uncharacterized protein</fullName>
    </submittedName>
</protein>
<dbReference type="Proteomes" id="UP000052943">
    <property type="component" value="Unassembled WGS sequence"/>
</dbReference>
<dbReference type="AlphaFoldDB" id="A0A0W8DW22"/>
<gene>
    <name evidence="1" type="ORF">AM587_10014737</name>
</gene>
<dbReference type="EMBL" id="LNFO01000633">
    <property type="protein sequence ID" value="KUG00542.1"/>
    <property type="molecule type" value="Genomic_DNA"/>
</dbReference>
<reference evidence="1 2" key="1">
    <citation type="submission" date="2015-11" db="EMBL/GenBank/DDBJ databases">
        <title>Genomes and virulence difference between two physiological races of Phytophthora nicotianae.</title>
        <authorList>
            <person name="Liu H."/>
            <person name="Ma X."/>
            <person name="Yu H."/>
            <person name="Fang D."/>
            <person name="Li Y."/>
            <person name="Wang X."/>
            <person name="Wang W."/>
            <person name="Dong Y."/>
            <person name="Xiao B."/>
        </authorList>
    </citation>
    <scope>NUCLEOTIDE SEQUENCE [LARGE SCALE GENOMIC DNA]</scope>
    <source>
        <strain evidence="2">race 0</strain>
    </source>
</reference>
<proteinExistence type="predicted"/>
<comment type="caution">
    <text evidence="1">The sequence shown here is derived from an EMBL/GenBank/DDBJ whole genome shotgun (WGS) entry which is preliminary data.</text>
</comment>